<name>A0A3N6P8R1_9CYAN</name>
<accession>A0A3N6P8R1</accession>
<protein>
    <submittedName>
        <fullName evidence="1">Uncharacterized protein</fullName>
    </submittedName>
</protein>
<gene>
    <name evidence="1" type="ORF">D5R40_19830</name>
</gene>
<evidence type="ECO:0000313" key="2">
    <source>
        <dbReference type="Proteomes" id="UP000269154"/>
    </source>
</evidence>
<dbReference type="EMBL" id="RCBY01000124">
    <property type="protein sequence ID" value="RQH35590.1"/>
    <property type="molecule type" value="Genomic_DNA"/>
</dbReference>
<evidence type="ECO:0000313" key="1">
    <source>
        <dbReference type="EMBL" id="RQH35590.1"/>
    </source>
</evidence>
<dbReference type="OrthoDB" id="1156080at2"/>
<keyword evidence="2" id="KW-1185">Reference proteome</keyword>
<dbReference type="RefSeq" id="WP_124155078.1">
    <property type="nucleotide sequence ID" value="NZ_CAWOLW010000029.1"/>
</dbReference>
<dbReference type="Proteomes" id="UP000269154">
    <property type="component" value="Unassembled WGS sequence"/>
</dbReference>
<reference evidence="1 2" key="1">
    <citation type="journal article" date="2018" name="ACS Chem. Biol.">
        <title>Ketoreductase domain dysfunction expands chemodiversity: malyngamide biosynthesis in the cyanobacterium Okeania hirsuta.</title>
        <authorList>
            <person name="Moss N.A."/>
            <person name="Leao T."/>
            <person name="Rankin M."/>
            <person name="McCullough T.M."/>
            <person name="Qu P."/>
            <person name="Korobeynikov A."/>
            <person name="Smith J.L."/>
            <person name="Gerwick L."/>
            <person name="Gerwick W.H."/>
        </authorList>
    </citation>
    <scope>NUCLEOTIDE SEQUENCE [LARGE SCALE GENOMIC DNA]</scope>
    <source>
        <strain evidence="1 2">PAB10Feb10-1</strain>
    </source>
</reference>
<proteinExistence type="predicted"/>
<comment type="caution">
    <text evidence="1">The sequence shown here is derived from an EMBL/GenBank/DDBJ whole genome shotgun (WGS) entry which is preliminary data.</text>
</comment>
<dbReference type="AlphaFoldDB" id="A0A3N6P8R1"/>
<sequence>MELITNSNVHCEYQLSKFDSKMGIWPYYGVINWYKHQVDSHRLKIAIQQIVDSVPILGGRLVKKLFSPLKVVCNIKSGSIGVIKPEFSATNGTGL</sequence>
<organism evidence="1 2">
    <name type="scientific">Okeania hirsuta</name>
    <dbReference type="NCBI Taxonomy" id="1458930"/>
    <lineage>
        <taxon>Bacteria</taxon>
        <taxon>Bacillati</taxon>
        <taxon>Cyanobacteriota</taxon>
        <taxon>Cyanophyceae</taxon>
        <taxon>Oscillatoriophycideae</taxon>
        <taxon>Oscillatoriales</taxon>
        <taxon>Microcoleaceae</taxon>
        <taxon>Okeania</taxon>
    </lineage>
</organism>